<dbReference type="EMBL" id="QENQ01000001">
    <property type="protein sequence ID" value="PVX30388.1"/>
    <property type="molecule type" value="Genomic_DNA"/>
</dbReference>
<accession>A0A2U0SGB4</accession>
<dbReference type="Pfam" id="PF07484">
    <property type="entry name" value="Collar"/>
    <property type="match status" value="1"/>
</dbReference>
<dbReference type="OrthoDB" id="9810174at2"/>
<organism evidence="2 3">
    <name type="scientific">Sphingomonas pokkalii</name>
    <dbReference type="NCBI Taxonomy" id="2175090"/>
    <lineage>
        <taxon>Bacteria</taxon>
        <taxon>Pseudomonadati</taxon>
        <taxon>Pseudomonadota</taxon>
        <taxon>Alphaproteobacteria</taxon>
        <taxon>Sphingomonadales</taxon>
        <taxon>Sphingomonadaceae</taxon>
        <taxon>Sphingomonas</taxon>
    </lineage>
</organism>
<keyword evidence="3" id="KW-1185">Reference proteome</keyword>
<dbReference type="Gene3D" id="3.90.1340.10">
    <property type="entry name" value="Phage tail collar domain"/>
    <property type="match status" value="1"/>
</dbReference>
<protein>
    <submittedName>
        <fullName evidence="2">Phage tail protein</fullName>
    </submittedName>
</protein>
<gene>
    <name evidence="2" type="ORF">DD559_14420</name>
</gene>
<sequence>MNAFLGEIRLSGSRILPKGWQRCLGQTLKIKDYDALYALIGTTYGGDGTTNFGLPDLRGRVPIGTGNAEGTIYKPGNKVGSAFVTLKISETPVHFHRLSVTDNVATTAIPIQAKSTFGSQPSDTTFYVDSSYGDLVSEVYFGKTSISESGNDVEHLNIMPSLGLYYMIAVTGIWPNN</sequence>
<dbReference type="InterPro" id="IPR011083">
    <property type="entry name" value="Phage_tail_collar_dom"/>
</dbReference>
<dbReference type="AlphaFoldDB" id="A0A2U0SGB4"/>
<name>A0A2U0SGB4_9SPHN</name>
<evidence type="ECO:0000313" key="3">
    <source>
        <dbReference type="Proteomes" id="UP000245890"/>
    </source>
</evidence>
<evidence type="ECO:0000313" key="2">
    <source>
        <dbReference type="EMBL" id="PVX30388.1"/>
    </source>
</evidence>
<dbReference type="SUPFAM" id="SSF88874">
    <property type="entry name" value="Receptor-binding domain of short tail fibre protein gp12"/>
    <property type="match status" value="1"/>
</dbReference>
<proteinExistence type="predicted"/>
<dbReference type="RefSeq" id="WP_116469800.1">
    <property type="nucleotide sequence ID" value="NZ_QENQ01000001.1"/>
</dbReference>
<dbReference type="InterPro" id="IPR037053">
    <property type="entry name" value="Phage_tail_collar_dom_sf"/>
</dbReference>
<feature type="domain" description="Phage tail collar" evidence="1">
    <location>
        <begin position="6"/>
        <end position="62"/>
    </location>
</feature>
<reference evidence="2 3" key="1">
    <citation type="submission" date="2018-05" db="EMBL/GenBank/DDBJ databases">
        <title>Description of Sphingomonas pokkalii sp nov, isolated from the rhizosphere of saline tolerant pokkali rice and its draft genome analysis.</title>
        <authorList>
            <person name="Menon R."/>
            <person name="Kumari S."/>
            <person name="Rameshkumar N."/>
        </authorList>
    </citation>
    <scope>NUCLEOTIDE SEQUENCE [LARGE SCALE GENOMIC DNA]</scope>
    <source>
        <strain evidence="2 3">L3B27</strain>
    </source>
</reference>
<dbReference type="Proteomes" id="UP000245890">
    <property type="component" value="Unassembled WGS sequence"/>
</dbReference>
<comment type="caution">
    <text evidence="2">The sequence shown here is derived from an EMBL/GenBank/DDBJ whole genome shotgun (WGS) entry which is preliminary data.</text>
</comment>
<evidence type="ECO:0000259" key="1">
    <source>
        <dbReference type="Pfam" id="PF07484"/>
    </source>
</evidence>